<organism evidence="2 3">
    <name type="scientific">Caulobacter phage CcrColossus</name>
    <dbReference type="NCBI Taxonomy" id="1211640"/>
    <lineage>
        <taxon>Viruses</taxon>
        <taxon>Duplodnaviria</taxon>
        <taxon>Heunggongvirae</taxon>
        <taxon>Uroviricota</taxon>
        <taxon>Caudoviricetes</taxon>
        <taxon>Jeanschmidtviridae</taxon>
        <taxon>Colossusvirus</taxon>
        <taxon>Colossusvirus colossus</taxon>
    </lineage>
</organism>
<reference evidence="2 3" key="1">
    <citation type="journal article" date="2012" name="BMC Genomics">
        <title>The Caulobacter crescentus phage phiCbK: genomics of a canonical phage.</title>
        <authorList>
            <person name="Gill J.J."/>
            <person name="Berry J.D."/>
            <person name="Russell W.K."/>
            <person name="Lessor L."/>
            <person name="Escobar Garcia D.A."/>
            <person name="Hernandez D."/>
            <person name="Kane A."/>
            <person name="Keene J."/>
            <person name="Maddox M."/>
            <person name="Martin R."/>
            <person name="Mohan S."/>
            <person name="Thorn A.M."/>
            <person name="Russell D.H."/>
            <person name="Young R."/>
        </authorList>
    </citation>
    <scope>NUCLEOTIDE SEQUENCE [LARGE SCALE GENOMIC DNA]</scope>
</reference>
<keyword evidence="1" id="KW-0812">Transmembrane</keyword>
<accession>K4K6H2</accession>
<proteinExistence type="predicted"/>
<name>K4K6H2_9CAUD</name>
<evidence type="ECO:0000313" key="2">
    <source>
        <dbReference type="EMBL" id="AFU88152.1"/>
    </source>
</evidence>
<feature type="transmembrane region" description="Helical" evidence="1">
    <location>
        <begin position="47"/>
        <end position="68"/>
    </location>
</feature>
<sequence length="72" mass="8095">MSLTLTFISVLVATAFGLWLADDVIPAYLNRVTDTKAYREMATYQGWLRGVSYLGGAWLLVMGIMLWVDGYQ</sequence>
<evidence type="ECO:0000256" key="1">
    <source>
        <dbReference type="SAM" id="Phobius"/>
    </source>
</evidence>
<dbReference type="Proteomes" id="UP000000463">
    <property type="component" value="Segment"/>
</dbReference>
<evidence type="ECO:0000313" key="3">
    <source>
        <dbReference type="Proteomes" id="UP000000463"/>
    </source>
</evidence>
<keyword evidence="1" id="KW-0472">Membrane</keyword>
<dbReference type="RefSeq" id="YP_006988516.1">
    <property type="nucleotide sequence ID" value="NC_019406.1"/>
</dbReference>
<dbReference type="EMBL" id="JX100810">
    <property type="protein sequence ID" value="AFU88152.1"/>
    <property type="molecule type" value="Genomic_DNA"/>
</dbReference>
<protein>
    <submittedName>
        <fullName evidence="2">Uncharacterized protein</fullName>
    </submittedName>
</protein>
<keyword evidence="1" id="KW-1133">Transmembrane helix</keyword>
<dbReference type="KEGG" id="vg:13995210"/>
<gene>
    <name evidence="2" type="ORF">CcrColossus_gp282</name>
</gene>
<keyword evidence="3" id="KW-1185">Reference proteome</keyword>
<dbReference type="GeneID" id="13995210"/>